<dbReference type="PANTHER" id="PTHR35176">
    <property type="entry name" value="HEME OXYGENASE HI_0854-RELATED"/>
    <property type="match status" value="1"/>
</dbReference>
<dbReference type="Gene3D" id="2.30.110.10">
    <property type="entry name" value="Electron Transport, Fmn-binding Protein, Chain A"/>
    <property type="match status" value="1"/>
</dbReference>
<dbReference type="SUPFAM" id="SSF50475">
    <property type="entry name" value="FMN-binding split barrel"/>
    <property type="match status" value="1"/>
</dbReference>
<dbReference type="EMBL" id="CP034463">
    <property type="protein sequence ID" value="AZP17293.1"/>
    <property type="molecule type" value="Genomic_DNA"/>
</dbReference>
<reference evidence="3 4" key="1">
    <citation type="submission" date="2018-12" db="EMBL/GenBank/DDBJ databases">
        <authorList>
            <person name="Li K."/>
        </authorList>
    </citation>
    <scope>NUCLEOTIDE SEQUENCE [LARGE SCALE GENOMIC DNA]</scope>
    <source>
        <strain evidence="4">CR22</strain>
    </source>
</reference>
<keyword evidence="1" id="KW-0560">Oxidoreductase</keyword>
<dbReference type="GO" id="GO:0016627">
    <property type="term" value="F:oxidoreductase activity, acting on the CH-CH group of donors"/>
    <property type="evidence" value="ECO:0007669"/>
    <property type="project" value="TreeGrafter"/>
</dbReference>
<feature type="domain" description="Pyridoxamine 5'-phosphate oxidase N-terminal" evidence="2">
    <location>
        <begin position="27"/>
        <end position="135"/>
    </location>
</feature>
<dbReference type="GO" id="GO:0070967">
    <property type="term" value="F:coenzyme F420 binding"/>
    <property type="evidence" value="ECO:0007669"/>
    <property type="project" value="TreeGrafter"/>
</dbReference>
<evidence type="ECO:0000256" key="1">
    <source>
        <dbReference type="ARBA" id="ARBA00023002"/>
    </source>
</evidence>
<evidence type="ECO:0000259" key="2">
    <source>
        <dbReference type="Pfam" id="PF01243"/>
    </source>
</evidence>
<proteinExistence type="predicted"/>
<evidence type="ECO:0000313" key="4">
    <source>
        <dbReference type="Proteomes" id="UP000280197"/>
    </source>
</evidence>
<dbReference type="Pfam" id="PF01243">
    <property type="entry name" value="PNPOx_N"/>
    <property type="match status" value="1"/>
</dbReference>
<dbReference type="InterPro" id="IPR012349">
    <property type="entry name" value="Split_barrel_FMN-bd"/>
</dbReference>
<dbReference type="InterPro" id="IPR052019">
    <property type="entry name" value="F420H2_bilvrd_red/Heme_oxyg"/>
</dbReference>
<organism evidence="3 4">
    <name type="scientific">Streptomyces aquilus</name>
    <dbReference type="NCBI Taxonomy" id="2548456"/>
    <lineage>
        <taxon>Bacteria</taxon>
        <taxon>Bacillati</taxon>
        <taxon>Actinomycetota</taxon>
        <taxon>Actinomycetes</taxon>
        <taxon>Kitasatosporales</taxon>
        <taxon>Streptomycetaceae</taxon>
        <taxon>Streptomyces</taxon>
    </lineage>
</organism>
<dbReference type="Proteomes" id="UP000280197">
    <property type="component" value="Chromosome"/>
</dbReference>
<evidence type="ECO:0000313" key="3">
    <source>
        <dbReference type="EMBL" id="AZP17293.1"/>
    </source>
</evidence>
<keyword evidence="4" id="KW-1185">Reference proteome</keyword>
<accession>A0A3Q9BUU6</accession>
<dbReference type="PANTHER" id="PTHR35176:SF4">
    <property type="entry name" value="PYRIDOXAMINE 5'-PHOSPHATE OXIDASE-RELATED FMN-BINDING"/>
    <property type="match status" value="1"/>
</dbReference>
<name>A0A3Q9BUU6_9ACTN</name>
<dbReference type="RefSeq" id="WP_126271524.1">
    <property type="nucleotide sequence ID" value="NZ_CP034463.1"/>
</dbReference>
<dbReference type="InterPro" id="IPR011576">
    <property type="entry name" value="Pyridox_Oxase_N"/>
</dbReference>
<gene>
    <name evidence="3" type="ORF">EJC51_14885</name>
</gene>
<dbReference type="KEGG" id="saqu:EJC51_14885"/>
<protein>
    <submittedName>
        <fullName evidence="3">Pyridoxamine 5'-phosphate oxidase family protein</fullName>
    </submittedName>
</protein>
<dbReference type="GO" id="GO:0005829">
    <property type="term" value="C:cytosol"/>
    <property type="evidence" value="ECO:0007669"/>
    <property type="project" value="TreeGrafter"/>
</dbReference>
<sequence>MTHDEPETRLDERYSDPTATATPWSRAVELLESAELFWISTVRPDGRPHVTPLPAVWSEGALHFCTGPEERKALNLAANPQVVLTTGTNTWDKGYDLVVEGAAVRVADDGRLRALAAAWEAKYGEFWHFEVRDGSFRHGGGSALVFSVAPRTVFGFGKGEPFSQTRWRF</sequence>
<dbReference type="AlphaFoldDB" id="A0A3Q9BUU6"/>